<dbReference type="InterPro" id="IPR027443">
    <property type="entry name" value="IPNS-like_sf"/>
</dbReference>
<protein>
    <recommendedName>
        <fullName evidence="4">Non-haem dioxygenase N-terminal domain-containing protein</fullName>
    </recommendedName>
</protein>
<keyword evidence="6" id="KW-1185">Reference proteome</keyword>
<dbReference type="PANTHER" id="PTHR47991">
    <property type="entry name" value="OXOGLUTARATE/IRON-DEPENDENT DIOXYGENASE"/>
    <property type="match status" value="1"/>
</dbReference>
<dbReference type="EMBL" id="CAWUPB010001199">
    <property type="protein sequence ID" value="CAK7357490.1"/>
    <property type="molecule type" value="Genomic_DNA"/>
</dbReference>
<dbReference type="Pfam" id="PF14226">
    <property type="entry name" value="DIOX_N"/>
    <property type="match status" value="1"/>
</dbReference>
<keyword evidence="2" id="KW-0847">Vitamin C</keyword>
<dbReference type="GO" id="GO:0046872">
    <property type="term" value="F:metal ion binding"/>
    <property type="evidence" value="ECO:0007669"/>
    <property type="project" value="UniProtKB-KW"/>
</dbReference>
<proteinExistence type="predicted"/>
<evidence type="ECO:0000259" key="4">
    <source>
        <dbReference type="Pfam" id="PF14226"/>
    </source>
</evidence>
<dbReference type="AlphaFoldDB" id="A0AAV1STX2"/>
<gene>
    <name evidence="5" type="ORF">DCAF_LOCUS27779</name>
</gene>
<evidence type="ECO:0000313" key="5">
    <source>
        <dbReference type="EMBL" id="CAK7357490.1"/>
    </source>
</evidence>
<dbReference type="Proteomes" id="UP001314170">
    <property type="component" value="Unassembled WGS sequence"/>
</dbReference>
<evidence type="ECO:0000256" key="2">
    <source>
        <dbReference type="ARBA" id="ARBA00022896"/>
    </source>
</evidence>
<feature type="domain" description="Non-haem dioxygenase N-terminal" evidence="4">
    <location>
        <begin position="48"/>
        <end position="155"/>
    </location>
</feature>
<evidence type="ECO:0000256" key="1">
    <source>
        <dbReference type="ARBA" id="ARBA00022723"/>
    </source>
</evidence>
<dbReference type="InterPro" id="IPR026992">
    <property type="entry name" value="DIOX_N"/>
</dbReference>
<keyword evidence="1" id="KW-0479">Metal-binding</keyword>
<name>A0AAV1STX2_9ROSI</name>
<comment type="caution">
    <text evidence="5">The sequence shown here is derived from an EMBL/GenBank/DDBJ whole genome shotgun (WGS) entry which is preliminary data.</text>
</comment>
<accession>A0AAV1STX2</accession>
<reference evidence="5 6" key="1">
    <citation type="submission" date="2024-01" db="EMBL/GenBank/DDBJ databases">
        <authorList>
            <person name="Waweru B."/>
        </authorList>
    </citation>
    <scope>NUCLEOTIDE SEQUENCE [LARGE SCALE GENOMIC DNA]</scope>
</reference>
<dbReference type="SUPFAM" id="SSF51197">
    <property type="entry name" value="Clavaminate synthase-like"/>
    <property type="match status" value="1"/>
</dbReference>
<sequence>MSPSKKLEADDNLALPAGAVTNVPPTYIDPISNAQTFSGLEILEGCCPIIDLEALHGPRRADIIGQLGHACQHYGFFLVKNHGIQETMINDMIGTTREFFNLPEEEKMKSFTPDPSSGIRHDTPFQDKTNVFVSRESLKFPSYPLEDYVNLWPSNPASFR</sequence>
<keyword evidence="3" id="KW-0408">Iron</keyword>
<dbReference type="InterPro" id="IPR050295">
    <property type="entry name" value="Plant_2OG-oxidoreductases"/>
</dbReference>
<organism evidence="5 6">
    <name type="scientific">Dovyalis caffra</name>
    <dbReference type="NCBI Taxonomy" id="77055"/>
    <lineage>
        <taxon>Eukaryota</taxon>
        <taxon>Viridiplantae</taxon>
        <taxon>Streptophyta</taxon>
        <taxon>Embryophyta</taxon>
        <taxon>Tracheophyta</taxon>
        <taxon>Spermatophyta</taxon>
        <taxon>Magnoliopsida</taxon>
        <taxon>eudicotyledons</taxon>
        <taxon>Gunneridae</taxon>
        <taxon>Pentapetalae</taxon>
        <taxon>rosids</taxon>
        <taxon>fabids</taxon>
        <taxon>Malpighiales</taxon>
        <taxon>Salicaceae</taxon>
        <taxon>Flacourtieae</taxon>
        <taxon>Dovyalis</taxon>
    </lineage>
</organism>
<evidence type="ECO:0000313" key="6">
    <source>
        <dbReference type="Proteomes" id="UP001314170"/>
    </source>
</evidence>
<dbReference type="Gene3D" id="2.60.120.330">
    <property type="entry name" value="B-lactam Antibiotic, Isopenicillin N Synthase, Chain"/>
    <property type="match status" value="1"/>
</dbReference>
<evidence type="ECO:0000256" key="3">
    <source>
        <dbReference type="ARBA" id="ARBA00023004"/>
    </source>
</evidence>
<dbReference type="GO" id="GO:0031418">
    <property type="term" value="F:L-ascorbic acid binding"/>
    <property type="evidence" value="ECO:0007669"/>
    <property type="project" value="UniProtKB-KW"/>
</dbReference>